<feature type="domain" description="MobA-like NTP transferase" evidence="3">
    <location>
        <begin position="8"/>
        <end position="173"/>
    </location>
</feature>
<dbReference type="PANTHER" id="PTHR43777">
    <property type="entry name" value="MOLYBDENUM COFACTOR CYTIDYLYLTRANSFERASE"/>
    <property type="match status" value="1"/>
</dbReference>
<dbReference type="Gene3D" id="3.90.550.10">
    <property type="entry name" value="Spore Coat Polysaccharide Biosynthesis Protein SpsA, Chain A"/>
    <property type="match status" value="1"/>
</dbReference>
<organism evidence="4 5">
    <name type="scientific">Roseateles subflavus</name>
    <dbReference type="NCBI Taxonomy" id="3053353"/>
    <lineage>
        <taxon>Bacteria</taxon>
        <taxon>Pseudomonadati</taxon>
        <taxon>Pseudomonadota</taxon>
        <taxon>Betaproteobacteria</taxon>
        <taxon>Burkholderiales</taxon>
        <taxon>Sphaerotilaceae</taxon>
        <taxon>Roseateles</taxon>
    </lineage>
</organism>
<evidence type="ECO:0000313" key="5">
    <source>
        <dbReference type="Proteomes" id="UP001238603"/>
    </source>
</evidence>
<dbReference type="Pfam" id="PF12804">
    <property type="entry name" value="NTP_transf_3"/>
    <property type="match status" value="1"/>
</dbReference>
<dbReference type="PANTHER" id="PTHR43777:SF1">
    <property type="entry name" value="MOLYBDENUM COFACTOR CYTIDYLYLTRANSFERASE"/>
    <property type="match status" value="1"/>
</dbReference>
<dbReference type="InterPro" id="IPR029044">
    <property type="entry name" value="Nucleotide-diphossugar_trans"/>
</dbReference>
<dbReference type="Proteomes" id="UP001238603">
    <property type="component" value="Unassembled WGS sequence"/>
</dbReference>
<dbReference type="EMBL" id="JASVDS010000009">
    <property type="protein sequence ID" value="MDL5034487.1"/>
    <property type="molecule type" value="Genomic_DNA"/>
</dbReference>
<evidence type="ECO:0000256" key="2">
    <source>
        <dbReference type="SAM" id="MobiDB-lite"/>
    </source>
</evidence>
<gene>
    <name evidence="4" type="ORF">QRD43_21465</name>
</gene>
<evidence type="ECO:0000259" key="3">
    <source>
        <dbReference type="Pfam" id="PF12804"/>
    </source>
</evidence>
<name>A0ABT7LNQ0_9BURK</name>
<reference evidence="4 5" key="1">
    <citation type="submission" date="2023-06" db="EMBL/GenBank/DDBJ databases">
        <title>Pelomonas sp. APW6 16S ribosomal RNA gene genome sequencing and assembly.</title>
        <authorList>
            <person name="Woo H."/>
        </authorList>
    </citation>
    <scope>NUCLEOTIDE SEQUENCE [LARGE SCALE GENOMIC DNA]</scope>
    <source>
        <strain evidence="4 5">APW6</strain>
    </source>
</reference>
<keyword evidence="1" id="KW-0460">Magnesium</keyword>
<dbReference type="InterPro" id="IPR025877">
    <property type="entry name" value="MobA-like_NTP_Trfase"/>
</dbReference>
<evidence type="ECO:0000256" key="1">
    <source>
        <dbReference type="ARBA" id="ARBA00022842"/>
    </source>
</evidence>
<keyword evidence="5" id="KW-1185">Reference proteome</keyword>
<sequence length="221" mass="23499">MDERRPVVVVLAAGQGSRYKGPGHKLHQELRAGETVLQRTVAQVRASGLPWVIVTTQAMKDQVQCLVSRLDQLVLLPERGVQGQVLPVGMGHSIAAGVSATGDAPGWVLMPGDMPGVMPDTLRAVAEGLGEQAVAFAQHRGRSGQPLAFSAELYSDLVGLQGDEGARRLVARYPAVGVEVPDPAVLESIDTLEDLQRLRERASAESPQAMLQGTSVAGTWR</sequence>
<feature type="region of interest" description="Disordered" evidence="2">
    <location>
        <begin position="200"/>
        <end position="221"/>
    </location>
</feature>
<feature type="compositionally biased region" description="Polar residues" evidence="2">
    <location>
        <begin position="205"/>
        <end position="221"/>
    </location>
</feature>
<dbReference type="CDD" id="cd04182">
    <property type="entry name" value="GT_2_like_f"/>
    <property type="match status" value="1"/>
</dbReference>
<evidence type="ECO:0000313" key="4">
    <source>
        <dbReference type="EMBL" id="MDL5034487.1"/>
    </source>
</evidence>
<comment type="caution">
    <text evidence="4">The sequence shown here is derived from an EMBL/GenBank/DDBJ whole genome shotgun (WGS) entry which is preliminary data.</text>
</comment>
<accession>A0ABT7LNQ0</accession>
<protein>
    <submittedName>
        <fullName evidence="4">Nucleotidyltransferase family protein</fullName>
    </submittedName>
</protein>
<dbReference type="SUPFAM" id="SSF53448">
    <property type="entry name" value="Nucleotide-diphospho-sugar transferases"/>
    <property type="match status" value="1"/>
</dbReference>
<proteinExistence type="predicted"/>
<dbReference type="RefSeq" id="WP_285984560.1">
    <property type="nucleotide sequence ID" value="NZ_JASVDS010000009.1"/>
</dbReference>